<keyword evidence="2" id="KW-0812">Transmembrane</keyword>
<dbReference type="AlphaFoldDB" id="A0AAD5VU50"/>
<feature type="transmembrane region" description="Helical" evidence="2">
    <location>
        <begin position="359"/>
        <end position="377"/>
    </location>
</feature>
<name>A0AAD5VU50_9AGAR</name>
<feature type="transmembrane region" description="Helical" evidence="2">
    <location>
        <begin position="431"/>
        <end position="451"/>
    </location>
</feature>
<evidence type="ECO:0000256" key="3">
    <source>
        <dbReference type="SAM" id="SignalP"/>
    </source>
</evidence>
<keyword evidence="2" id="KW-0472">Membrane</keyword>
<proteinExistence type="predicted"/>
<keyword evidence="5" id="KW-1185">Reference proteome</keyword>
<feature type="transmembrane region" description="Helical" evidence="2">
    <location>
        <begin position="200"/>
        <end position="217"/>
    </location>
</feature>
<evidence type="ECO:0008006" key="6">
    <source>
        <dbReference type="Google" id="ProtNLM"/>
    </source>
</evidence>
<dbReference type="EMBL" id="JANIEX010000402">
    <property type="protein sequence ID" value="KAJ3567608.1"/>
    <property type="molecule type" value="Genomic_DNA"/>
</dbReference>
<feature type="transmembrane region" description="Helical" evidence="2">
    <location>
        <begin position="223"/>
        <end position="243"/>
    </location>
</feature>
<feature type="signal peptide" evidence="3">
    <location>
        <begin position="1"/>
        <end position="19"/>
    </location>
</feature>
<feature type="transmembrane region" description="Helical" evidence="2">
    <location>
        <begin position="60"/>
        <end position="79"/>
    </location>
</feature>
<keyword evidence="3" id="KW-0732">Signal</keyword>
<gene>
    <name evidence="4" type="ORF">NP233_g6257</name>
</gene>
<reference evidence="4" key="1">
    <citation type="submission" date="2022-07" db="EMBL/GenBank/DDBJ databases">
        <title>Genome Sequence of Leucocoprinus birnbaumii.</title>
        <authorList>
            <person name="Buettner E."/>
        </authorList>
    </citation>
    <scope>NUCLEOTIDE SEQUENCE</scope>
    <source>
        <strain evidence="4">VT141</strain>
    </source>
</reference>
<evidence type="ECO:0000256" key="2">
    <source>
        <dbReference type="SAM" id="Phobius"/>
    </source>
</evidence>
<evidence type="ECO:0000313" key="4">
    <source>
        <dbReference type="EMBL" id="KAJ3567608.1"/>
    </source>
</evidence>
<sequence length="458" mass="51776">MSVLVYLLLSATAFQLTLASPLLASRPVSVQDVVALWATDSIKAISQSVYNFVNPFHTPSVTQAIVSCVLLILISALTAKPAIPRSKDATWLQSLGNWALNLVHGLFVPDFFAIVSWFNRIAEAYPATVFNKVFNKDAPKKYKWNNVHGAFINRGGFVLWEDNKPPKVLSIVDIATLVKSKEIEVPRLSKKDIFARSVRAPGYIAVWFLALPHYWFIRKFISVLPILCVLAVTHGMLRWYAYFWDSTTIIAVKEPVIIVRKSQKEKEKIDLVDIEADAIGNEKAIKALTSDKPELSDYSEKTEEPEDEIPHPVTEERPESSIFWQILSFFVRPPFQVILAITTPMRIQWWNLSRSKSNGVLTGACWIAGTAVTLLGWGQYYTLATQMTFPSSIEGQIWRASSLFMALQPFILLLAPRFIRSMVWRPVRRCVWVMYNLVYAAARVSILAIAFHSVKLAL</sequence>
<dbReference type="Proteomes" id="UP001213000">
    <property type="component" value="Unassembled WGS sequence"/>
</dbReference>
<feature type="region of interest" description="Disordered" evidence="1">
    <location>
        <begin position="291"/>
        <end position="313"/>
    </location>
</feature>
<evidence type="ECO:0000313" key="5">
    <source>
        <dbReference type="Proteomes" id="UP001213000"/>
    </source>
</evidence>
<feature type="chain" id="PRO_5042249672" description="Wax synthase domain-containing protein" evidence="3">
    <location>
        <begin position="20"/>
        <end position="458"/>
    </location>
</feature>
<evidence type="ECO:0000256" key="1">
    <source>
        <dbReference type="SAM" id="MobiDB-lite"/>
    </source>
</evidence>
<feature type="transmembrane region" description="Helical" evidence="2">
    <location>
        <begin position="397"/>
        <end position="419"/>
    </location>
</feature>
<dbReference type="PANTHER" id="PTHR35043:SF7">
    <property type="entry name" value="TRANSCRIPTION FACTOR DOMAIN-CONTAINING PROTEIN"/>
    <property type="match status" value="1"/>
</dbReference>
<organism evidence="4 5">
    <name type="scientific">Leucocoprinus birnbaumii</name>
    <dbReference type="NCBI Taxonomy" id="56174"/>
    <lineage>
        <taxon>Eukaryota</taxon>
        <taxon>Fungi</taxon>
        <taxon>Dikarya</taxon>
        <taxon>Basidiomycota</taxon>
        <taxon>Agaricomycotina</taxon>
        <taxon>Agaricomycetes</taxon>
        <taxon>Agaricomycetidae</taxon>
        <taxon>Agaricales</taxon>
        <taxon>Agaricineae</taxon>
        <taxon>Agaricaceae</taxon>
        <taxon>Leucocoprinus</taxon>
    </lineage>
</organism>
<accession>A0AAD5VU50</accession>
<protein>
    <recommendedName>
        <fullName evidence="6">Wax synthase domain-containing protein</fullName>
    </recommendedName>
</protein>
<comment type="caution">
    <text evidence="4">The sequence shown here is derived from an EMBL/GenBank/DDBJ whole genome shotgun (WGS) entry which is preliminary data.</text>
</comment>
<keyword evidence="2" id="KW-1133">Transmembrane helix</keyword>
<dbReference type="PANTHER" id="PTHR35043">
    <property type="entry name" value="TRANSCRIPTION FACTOR DOMAIN-CONTAINING PROTEIN"/>
    <property type="match status" value="1"/>
</dbReference>